<dbReference type="InterPro" id="IPR001854">
    <property type="entry name" value="Ribosomal_uL29"/>
</dbReference>
<dbReference type="EMBL" id="KJ958481">
    <property type="protein sequence ID" value="AIR75635.1"/>
    <property type="molecule type" value="Genomic_DNA"/>
</dbReference>
<geneLocation type="chloroplast" evidence="4"/>
<dbReference type="GO" id="GO:0005840">
    <property type="term" value="C:ribosome"/>
    <property type="evidence" value="ECO:0007669"/>
    <property type="project" value="UniProtKB-KW"/>
</dbReference>
<organism evidence="4">
    <name type="scientific">Cyclotella sp. WC03_2</name>
    <dbReference type="NCBI Taxonomy" id="1549164"/>
    <lineage>
        <taxon>Eukaryota</taxon>
        <taxon>Sar</taxon>
        <taxon>Stramenopiles</taxon>
        <taxon>Ochrophyta</taxon>
        <taxon>Bacillariophyta</taxon>
        <taxon>Coscinodiscophyceae</taxon>
        <taxon>Thalassiosirophycidae</taxon>
        <taxon>Stephanodiscales</taxon>
        <taxon>Stephanodiscaceae</taxon>
        <taxon>Cyclotella</taxon>
    </lineage>
</organism>
<accession>A0A089VMQ4</accession>
<keyword evidence="3" id="KW-0687">Ribonucleoprotein</keyword>
<dbReference type="NCBIfam" id="TIGR00012">
    <property type="entry name" value="L29"/>
    <property type="match status" value="1"/>
</dbReference>
<reference evidence="4" key="1">
    <citation type="journal article" date="2014" name="PLoS ONE">
        <title>Conserved gene order and expanded inverted repeats characterize plastid genomes of Thalassiosirales.</title>
        <authorList>
            <person name="Sabir J.S."/>
            <person name="Yu M."/>
            <person name="Ashworth M.P."/>
            <person name="Baeshen N.A."/>
            <person name="Baeshen M.N."/>
            <person name="Bahieldin A."/>
            <person name="Theriot E.C."/>
            <person name="Jansen R.K."/>
        </authorList>
    </citation>
    <scope>NUCLEOTIDE SEQUENCE</scope>
</reference>
<reference evidence="4" key="2">
    <citation type="submission" date="2014-06" db="EMBL/GenBank/DDBJ databases">
        <authorList>
            <person name="Sabir J.S.M."/>
            <person name="Yu M."/>
            <person name="Ashworth M.P."/>
            <person name="Baeshen N.A."/>
            <person name="Baeshen M.N."/>
            <person name="Bahieldin A."/>
            <person name="Theriot E.C."/>
            <person name="Jansen R.K."/>
        </authorList>
    </citation>
    <scope>NUCLEOTIDE SEQUENCE</scope>
</reference>
<proteinExistence type="inferred from homology"/>
<dbReference type="Pfam" id="PF00831">
    <property type="entry name" value="Ribosomal_L29"/>
    <property type="match status" value="1"/>
</dbReference>
<gene>
    <name evidence="4" type="primary">rpl29</name>
</gene>
<dbReference type="Gene3D" id="1.10.287.310">
    <property type="match status" value="1"/>
</dbReference>
<name>A0A089VMQ4_9STRA</name>
<keyword evidence="4" id="KW-0934">Plastid</keyword>
<dbReference type="SUPFAM" id="SSF46561">
    <property type="entry name" value="Ribosomal protein L29 (L29p)"/>
    <property type="match status" value="1"/>
</dbReference>
<dbReference type="GO" id="GO:0003735">
    <property type="term" value="F:structural constituent of ribosome"/>
    <property type="evidence" value="ECO:0007669"/>
    <property type="project" value="InterPro"/>
</dbReference>
<comment type="similarity">
    <text evidence="1">Belongs to the universal ribosomal protein uL29 family.</text>
</comment>
<dbReference type="AlphaFoldDB" id="A0A089VMQ4"/>
<dbReference type="GO" id="GO:1990904">
    <property type="term" value="C:ribonucleoprotein complex"/>
    <property type="evidence" value="ECO:0007669"/>
    <property type="project" value="UniProtKB-KW"/>
</dbReference>
<evidence type="ECO:0000256" key="3">
    <source>
        <dbReference type="ARBA" id="ARBA00023274"/>
    </source>
</evidence>
<dbReference type="InterPro" id="IPR036049">
    <property type="entry name" value="Ribosomal_uL29_sf"/>
</dbReference>
<evidence type="ECO:0000256" key="1">
    <source>
        <dbReference type="ARBA" id="ARBA00009254"/>
    </source>
</evidence>
<keyword evidence="4" id="KW-0150">Chloroplast</keyword>
<evidence type="ECO:0000313" key="4">
    <source>
        <dbReference type="EMBL" id="AIR75635.1"/>
    </source>
</evidence>
<sequence length="98" mass="11877">MNKFSKKGKGKKYFTKYYKANTKKERRNISLDEERQDELTDLQKKIKEINLVLLDFQLKKTTRQPIKPHEIKIAKKERARLITRYWELYSGQELSLQT</sequence>
<protein>
    <submittedName>
        <fullName evidence="4">50S ribosomal protein L29</fullName>
    </submittedName>
</protein>
<keyword evidence="2 4" id="KW-0689">Ribosomal protein</keyword>
<dbReference type="GO" id="GO:0006412">
    <property type="term" value="P:translation"/>
    <property type="evidence" value="ECO:0007669"/>
    <property type="project" value="InterPro"/>
</dbReference>
<evidence type="ECO:0000256" key="2">
    <source>
        <dbReference type="ARBA" id="ARBA00022980"/>
    </source>
</evidence>